<keyword evidence="1" id="KW-0067">ATP-binding</keyword>
<protein>
    <recommendedName>
        <fullName evidence="1">ATP-dependent DNA helicase</fullName>
        <ecNumber evidence="1">5.6.2.3</ecNumber>
    </recommendedName>
</protein>
<dbReference type="InterPro" id="IPR010285">
    <property type="entry name" value="DNA_helicase_pif1-like_DEAD"/>
</dbReference>
<evidence type="ECO:0000313" key="4">
    <source>
        <dbReference type="EMBL" id="OWZ15074.1"/>
    </source>
</evidence>
<keyword evidence="1" id="KW-0234">DNA repair</keyword>
<feature type="domain" description="DNA helicase Pif1-like DEAD-box helicase" evidence="2">
    <location>
        <begin position="180"/>
        <end position="275"/>
    </location>
</feature>
<dbReference type="EMBL" id="NBNE01001198">
    <property type="protein sequence ID" value="OWZ15074.1"/>
    <property type="molecule type" value="Genomic_DNA"/>
</dbReference>
<dbReference type="PANTHER" id="PTHR10492">
    <property type="match status" value="1"/>
</dbReference>
<keyword evidence="1" id="KW-0233">DNA recombination</keyword>
<name>A0A225WCE3_9STRA</name>
<keyword evidence="5" id="KW-1185">Reference proteome</keyword>
<accession>A0A225WCE3</accession>
<dbReference type="CDD" id="cd18809">
    <property type="entry name" value="SF1_C_RecD"/>
    <property type="match status" value="1"/>
</dbReference>
<reference evidence="5" key="1">
    <citation type="submission" date="2017-03" db="EMBL/GenBank/DDBJ databases">
        <title>Phytopthora megakarya and P. palmivora, two closely related causual agents of cacao black pod achieved similar genome size and gene model numbers by different mechanisms.</title>
        <authorList>
            <person name="Ali S."/>
            <person name="Shao J."/>
            <person name="Larry D.J."/>
            <person name="Kronmiller B."/>
            <person name="Shen D."/>
            <person name="Strem M.D."/>
            <person name="Melnick R.L."/>
            <person name="Guiltinan M.J."/>
            <person name="Tyler B.M."/>
            <person name="Meinhardt L.W."/>
            <person name="Bailey B.A."/>
        </authorList>
    </citation>
    <scope>NUCLEOTIDE SEQUENCE [LARGE SCALE GENOMIC DNA]</scope>
    <source>
        <strain evidence="5">zdho120</strain>
    </source>
</reference>
<keyword evidence="1" id="KW-0378">Hydrolase</keyword>
<evidence type="ECO:0000259" key="3">
    <source>
        <dbReference type="Pfam" id="PF21530"/>
    </source>
</evidence>
<dbReference type="Gene3D" id="3.40.50.300">
    <property type="entry name" value="P-loop containing nucleotide triphosphate hydrolases"/>
    <property type="match status" value="2"/>
</dbReference>
<dbReference type="Pfam" id="PF21530">
    <property type="entry name" value="Pif1_2B_dom"/>
    <property type="match status" value="1"/>
</dbReference>
<dbReference type="GO" id="GO:0006310">
    <property type="term" value="P:DNA recombination"/>
    <property type="evidence" value="ECO:0007669"/>
    <property type="project" value="UniProtKB-KW"/>
</dbReference>
<gene>
    <name evidence="4" type="ORF">PHMEG_00011352</name>
</gene>
<comment type="similarity">
    <text evidence="1">Belongs to the helicase family.</text>
</comment>
<dbReference type="GO" id="GO:0005524">
    <property type="term" value="F:ATP binding"/>
    <property type="evidence" value="ECO:0007669"/>
    <property type="project" value="UniProtKB-KW"/>
</dbReference>
<comment type="catalytic activity">
    <reaction evidence="1">
        <text>ATP + H2O = ADP + phosphate + H(+)</text>
        <dbReference type="Rhea" id="RHEA:13065"/>
        <dbReference type="ChEBI" id="CHEBI:15377"/>
        <dbReference type="ChEBI" id="CHEBI:15378"/>
        <dbReference type="ChEBI" id="CHEBI:30616"/>
        <dbReference type="ChEBI" id="CHEBI:43474"/>
        <dbReference type="ChEBI" id="CHEBI:456216"/>
        <dbReference type="EC" id="5.6.2.3"/>
    </reaction>
</comment>
<dbReference type="InterPro" id="IPR049163">
    <property type="entry name" value="Pif1-like_2B_dom"/>
</dbReference>
<dbReference type="Gene3D" id="2.30.30.940">
    <property type="match status" value="1"/>
</dbReference>
<dbReference type="Pfam" id="PF05970">
    <property type="entry name" value="PIF1"/>
    <property type="match status" value="2"/>
</dbReference>
<dbReference type="SUPFAM" id="SSF52540">
    <property type="entry name" value="P-loop containing nucleoside triphosphate hydrolases"/>
    <property type="match status" value="1"/>
</dbReference>
<dbReference type="InterPro" id="IPR027417">
    <property type="entry name" value="P-loop_NTPase"/>
</dbReference>
<proteinExistence type="inferred from homology"/>
<feature type="domain" description="DNA helicase Pif1-like 2B" evidence="3">
    <location>
        <begin position="394"/>
        <end position="438"/>
    </location>
</feature>
<dbReference type="EC" id="5.6.2.3" evidence="1"/>
<evidence type="ECO:0000259" key="2">
    <source>
        <dbReference type="Pfam" id="PF05970"/>
    </source>
</evidence>
<keyword evidence="1" id="KW-0227">DNA damage</keyword>
<evidence type="ECO:0000313" key="5">
    <source>
        <dbReference type="Proteomes" id="UP000198211"/>
    </source>
</evidence>
<dbReference type="OrthoDB" id="105827at2759"/>
<dbReference type="GO" id="GO:0016887">
    <property type="term" value="F:ATP hydrolysis activity"/>
    <property type="evidence" value="ECO:0007669"/>
    <property type="project" value="RHEA"/>
</dbReference>
<feature type="domain" description="DNA helicase Pif1-like DEAD-box helicase" evidence="2">
    <location>
        <begin position="82"/>
        <end position="171"/>
    </location>
</feature>
<dbReference type="AlphaFoldDB" id="A0A225WCE3"/>
<dbReference type="GO" id="GO:0043139">
    <property type="term" value="F:5'-3' DNA helicase activity"/>
    <property type="evidence" value="ECO:0007669"/>
    <property type="project" value="UniProtKB-EC"/>
</dbReference>
<sequence length="550" mass="61236">MPYQLRQLFGTILVYSLPGIPLGLWEHFKSDLSEDFLRELGMDADVRKVGFKTMKSLNNILRVNGKTLESYVGATAAMVIRLNPNLQDNFDHVISAVESPEVGQKLFFDDGPGGTGKLVLLVQLLAKVRLEGGVAIVVASSGIATTLLTGGRTAHSMFRIPLQPNEHSTCGANDALVYGDRTFRDIMDNDREPFGGKAIVFSRDYRQIPPVLKDATRAETLKACFKASPQWRHLKKVLLFENIRVRTAPDPDDAAELAEFSEFLLQFGEGRFPVNHEGDICHPRDICVFPEIPDPQVSGGDGAAQAEVEFPNFTLLQDNAGRRPTFLIDAVYPRVGDENLPDQYLVDRAIMAPTNPCVMRINEMVAERLSGETKEYLSNDSLEGPGDESLFEPEFLNSLNFSGMPPHKLILKVGTSVTMIRNLNSDNGLCNGTRLRVVAIREKCIDATTTRGDKDKEFPFTMRRKQFPVVPAFAMTINKAQGQSIHHVGIYLESPVFAHGQLYVALFRVTSRKVIKIAIDPETVDEDVSVHTKHIVYEKFLSDTAQYYCD</sequence>
<dbReference type="GO" id="GO:0006281">
    <property type="term" value="P:DNA repair"/>
    <property type="evidence" value="ECO:0007669"/>
    <property type="project" value="UniProtKB-KW"/>
</dbReference>
<dbReference type="GO" id="GO:0000723">
    <property type="term" value="P:telomere maintenance"/>
    <property type="evidence" value="ECO:0007669"/>
    <property type="project" value="InterPro"/>
</dbReference>
<comment type="caution">
    <text evidence="4">The sequence shown here is derived from an EMBL/GenBank/DDBJ whole genome shotgun (WGS) entry which is preliminary data.</text>
</comment>
<comment type="cofactor">
    <cofactor evidence="1">
        <name>Mg(2+)</name>
        <dbReference type="ChEBI" id="CHEBI:18420"/>
    </cofactor>
</comment>
<dbReference type="Proteomes" id="UP000198211">
    <property type="component" value="Unassembled WGS sequence"/>
</dbReference>
<dbReference type="PANTHER" id="PTHR10492:SF57">
    <property type="entry name" value="ATP-DEPENDENT DNA HELICASE"/>
    <property type="match status" value="1"/>
</dbReference>
<evidence type="ECO:0000256" key="1">
    <source>
        <dbReference type="RuleBase" id="RU363044"/>
    </source>
</evidence>
<organism evidence="4 5">
    <name type="scientific">Phytophthora megakarya</name>
    <dbReference type="NCBI Taxonomy" id="4795"/>
    <lineage>
        <taxon>Eukaryota</taxon>
        <taxon>Sar</taxon>
        <taxon>Stramenopiles</taxon>
        <taxon>Oomycota</taxon>
        <taxon>Peronosporomycetes</taxon>
        <taxon>Peronosporales</taxon>
        <taxon>Peronosporaceae</taxon>
        <taxon>Phytophthora</taxon>
    </lineage>
</organism>
<keyword evidence="1" id="KW-0547">Nucleotide-binding</keyword>
<keyword evidence="1 4" id="KW-0347">Helicase</keyword>